<name>A0A087TBV4_STEMI</name>
<feature type="chain" id="PRO_5013334385" evidence="1">
    <location>
        <begin position="16"/>
        <end position="102"/>
    </location>
</feature>
<gene>
    <name evidence="2" type="ORF">X975_04355</name>
</gene>
<organism evidence="2 3">
    <name type="scientific">Stegodyphus mimosarum</name>
    <name type="common">African social velvet spider</name>
    <dbReference type="NCBI Taxonomy" id="407821"/>
    <lineage>
        <taxon>Eukaryota</taxon>
        <taxon>Metazoa</taxon>
        <taxon>Ecdysozoa</taxon>
        <taxon>Arthropoda</taxon>
        <taxon>Chelicerata</taxon>
        <taxon>Arachnida</taxon>
        <taxon>Araneae</taxon>
        <taxon>Araneomorphae</taxon>
        <taxon>Entelegynae</taxon>
        <taxon>Eresoidea</taxon>
        <taxon>Eresidae</taxon>
        <taxon>Stegodyphus</taxon>
    </lineage>
</organism>
<protein>
    <submittedName>
        <fullName evidence="2">Uncharacterized protein</fullName>
    </submittedName>
</protein>
<keyword evidence="1" id="KW-0732">Signal</keyword>
<evidence type="ECO:0000313" key="3">
    <source>
        <dbReference type="Proteomes" id="UP000054359"/>
    </source>
</evidence>
<evidence type="ECO:0000313" key="2">
    <source>
        <dbReference type="EMBL" id="KFM62593.1"/>
    </source>
</evidence>
<feature type="signal peptide" evidence="1">
    <location>
        <begin position="1"/>
        <end position="15"/>
    </location>
</feature>
<dbReference type="EMBL" id="KK114501">
    <property type="protein sequence ID" value="KFM62593.1"/>
    <property type="molecule type" value="Genomic_DNA"/>
</dbReference>
<reference evidence="2 3" key="1">
    <citation type="submission" date="2013-11" db="EMBL/GenBank/DDBJ databases">
        <title>Genome sequencing of Stegodyphus mimosarum.</title>
        <authorList>
            <person name="Bechsgaard J."/>
        </authorList>
    </citation>
    <scope>NUCLEOTIDE SEQUENCE [LARGE SCALE GENOMIC DNA]</scope>
</reference>
<keyword evidence="3" id="KW-1185">Reference proteome</keyword>
<dbReference type="AlphaFoldDB" id="A0A087TBV4"/>
<proteinExistence type="predicted"/>
<sequence>MSFSAALLFYGLSAALIVDSTFLCPYPVTCSCDLQKRNFTFCAATLTDEENFCETYSVCEKCKAHLTPCEICRNKFDCINEESAEKRILRTKRQYVVRNPIQ</sequence>
<dbReference type="Proteomes" id="UP000054359">
    <property type="component" value="Unassembled WGS sequence"/>
</dbReference>
<feature type="non-terminal residue" evidence="2">
    <location>
        <position position="102"/>
    </location>
</feature>
<evidence type="ECO:0000256" key="1">
    <source>
        <dbReference type="SAM" id="SignalP"/>
    </source>
</evidence>
<accession>A0A087TBV4</accession>
<dbReference type="OrthoDB" id="10335506at2759"/>